<protein>
    <submittedName>
        <fullName evidence="1">Uncharacterized protein</fullName>
    </submittedName>
</protein>
<dbReference type="OrthoDB" id="10495306at2759"/>
<evidence type="ECO:0000313" key="2">
    <source>
        <dbReference type="Proteomes" id="UP000596742"/>
    </source>
</evidence>
<organism evidence="1 2">
    <name type="scientific">Mytilus galloprovincialis</name>
    <name type="common">Mediterranean mussel</name>
    <dbReference type="NCBI Taxonomy" id="29158"/>
    <lineage>
        <taxon>Eukaryota</taxon>
        <taxon>Metazoa</taxon>
        <taxon>Spiralia</taxon>
        <taxon>Lophotrochozoa</taxon>
        <taxon>Mollusca</taxon>
        <taxon>Bivalvia</taxon>
        <taxon>Autobranchia</taxon>
        <taxon>Pteriomorphia</taxon>
        <taxon>Mytilida</taxon>
        <taxon>Mytiloidea</taxon>
        <taxon>Mytilidae</taxon>
        <taxon>Mytilinae</taxon>
        <taxon>Mytilus</taxon>
    </lineage>
</organism>
<sequence>MTPRMFPFLLGENSALQFVDQSVFIGDSPNLGEPTVVNGQLVSIGRSFPQLSANMMENFNPRKGIALRRGPIYVTDVFLDGFADNEYYQMGAISWDKMQGQSPFHGITNAQYGFSDVSLLVEKGLISLVTLIRDQDF</sequence>
<comment type="caution">
    <text evidence="1">The sequence shown here is derived from an EMBL/GenBank/DDBJ whole genome shotgun (WGS) entry which is preliminary data.</text>
</comment>
<dbReference type="EMBL" id="UYJE01001916">
    <property type="protein sequence ID" value="VDI06373.1"/>
    <property type="molecule type" value="Genomic_DNA"/>
</dbReference>
<dbReference type="AlphaFoldDB" id="A0A8B6CLG5"/>
<reference evidence="1" key="1">
    <citation type="submission" date="2018-11" db="EMBL/GenBank/DDBJ databases">
        <authorList>
            <person name="Alioto T."/>
            <person name="Alioto T."/>
        </authorList>
    </citation>
    <scope>NUCLEOTIDE SEQUENCE</scope>
</reference>
<keyword evidence="2" id="KW-1185">Reference proteome</keyword>
<name>A0A8B6CLG5_MYTGA</name>
<dbReference type="Proteomes" id="UP000596742">
    <property type="component" value="Unassembled WGS sequence"/>
</dbReference>
<proteinExistence type="predicted"/>
<evidence type="ECO:0000313" key="1">
    <source>
        <dbReference type="EMBL" id="VDI06373.1"/>
    </source>
</evidence>
<accession>A0A8B6CLG5</accession>
<gene>
    <name evidence="1" type="ORF">MGAL_10B090454</name>
</gene>